<feature type="region of interest" description="Disordered" evidence="1">
    <location>
        <begin position="47"/>
        <end position="71"/>
    </location>
</feature>
<dbReference type="OrthoDB" id="5189092at2"/>
<comment type="caution">
    <text evidence="3">The sequence shown here is derived from an EMBL/GenBank/DDBJ whole genome shotgun (WGS) entry which is preliminary data.</text>
</comment>
<evidence type="ECO:0000313" key="4">
    <source>
        <dbReference type="Proteomes" id="UP000231742"/>
    </source>
</evidence>
<dbReference type="RefSeq" id="WP_100388109.1">
    <property type="nucleotide sequence ID" value="NZ_BMZU01000001.1"/>
</dbReference>
<protein>
    <submittedName>
        <fullName evidence="3">Uncharacterized protein</fullName>
    </submittedName>
</protein>
<organism evidence="3 4">
    <name type="scientific">Salinibacterium amurskyense</name>
    <dbReference type="NCBI Taxonomy" id="205941"/>
    <lineage>
        <taxon>Bacteria</taxon>
        <taxon>Bacillati</taxon>
        <taxon>Actinomycetota</taxon>
        <taxon>Actinomycetes</taxon>
        <taxon>Micrococcales</taxon>
        <taxon>Microbacteriaceae</taxon>
        <taxon>Salinibacterium</taxon>
    </lineage>
</organism>
<dbReference type="AlphaFoldDB" id="A0A2M9D707"/>
<sequence>MSTFRNPVGPQSSSVYWRRRLIVGLGLLAVIAIILLIIFGPKASTDPAATSASTEPSAAASSSPAATDASGSAICDPAKLSLEAVTDSSSYDEGQNPQLSFSLKSTMTEPCVVEAGSDIQEFVITSGDDEIWNSKHCQTAGEPTTVVLQPGVPVQSSSIEWDRTRSATDTCESDRPVVTAGGASYHLEVSVGDIGSESTKQFLLN</sequence>
<dbReference type="Proteomes" id="UP000231742">
    <property type="component" value="Unassembled WGS sequence"/>
</dbReference>
<accession>A0A2M9D707</accession>
<evidence type="ECO:0000256" key="2">
    <source>
        <dbReference type="SAM" id="Phobius"/>
    </source>
</evidence>
<feature type="transmembrane region" description="Helical" evidence="2">
    <location>
        <begin position="21"/>
        <end position="40"/>
    </location>
</feature>
<dbReference type="EMBL" id="PGFH01000001">
    <property type="protein sequence ID" value="PJJ81428.1"/>
    <property type="molecule type" value="Genomic_DNA"/>
</dbReference>
<gene>
    <name evidence="3" type="ORF">CLV85_0604</name>
</gene>
<proteinExistence type="predicted"/>
<reference evidence="3 4" key="1">
    <citation type="submission" date="2017-11" db="EMBL/GenBank/DDBJ databases">
        <title>Genomic Encyclopedia of Archaeal and Bacterial Type Strains, Phase II (KMG-II): From Individual Species to Whole Genera.</title>
        <authorList>
            <person name="Goeker M."/>
        </authorList>
    </citation>
    <scope>NUCLEOTIDE SEQUENCE [LARGE SCALE GENOMIC DNA]</scope>
    <source>
        <strain evidence="3 4">DSM 16400</strain>
    </source>
</reference>
<keyword evidence="2" id="KW-0472">Membrane</keyword>
<keyword evidence="2" id="KW-1133">Transmembrane helix</keyword>
<evidence type="ECO:0000256" key="1">
    <source>
        <dbReference type="SAM" id="MobiDB-lite"/>
    </source>
</evidence>
<keyword evidence="2" id="KW-0812">Transmembrane</keyword>
<name>A0A2M9D707_9MICO</name>
<keyword evidence="4" id="KW-1185">Reference proteome</keyword>
<evidence type="ECO:0000313" key="3">
    <source>
        <dbReference type="EMBL" id="PJJ81428.1"/>
    </source>
</evidence>